<dbReference type="EMBL" id="BSYO01000012">
    <property type="protein sequence ID" value="GMH12629.1"/>
    <property type="molecule type" value="Genomic_DNA"/>
</dbReference>
<dbReference type="Proteomes" id="UP001279734">
    <property type="component" value="Unassembled WGS sequence"/>
</dbReference>
<proteinExistence type="predicted"/>
<reference evidence="2" key="1">
    <citation type="submission" date="2023-05" db="EMBL/GenBank/DDBJ databases">
        <title>Nepenthes gracilis genome sequencing.</title>
        <authorList>
            <person name="Fukushima K."/>
        </authorList>
    </citation>
    <scope>NUCLEOTIDE SEQUENCE</scope>
    <source>
        <strain evidence="2">SING2019-196</strain>
    </source>
</reference>
<evidence type="ECO:0000313" key="2">
    <source>
        <dbReference type="EMBL" id="GMH12629.1"/>
    </source>
</evidence>
<evidence type="ECO:0000313" key="3">
    <source>
        <dbReference type="Proteomes" id="UP001279734"/>
    </source>
</evidence>
<accession>A0AAD3XQ60</accession>
<organism evidence="2 3">
    <name type="scientific">Nepenthes gracilis</name>
    <name type="common">Slender pitcher plant</name>
    <dbReference type="NCBI Taxonomy" id="150966"/>
    <lineage>
        <taxon>Eukaryota</taxon>
        <taxon>Viridiplantae</taxon>
        <taxon>Streptophyta</taxon>
        <taxon>Embryophyta</taxon>
        <taxon>Tracheophyta</taxon>
        <taxon>Spermatophyta</taxon>
        <taxon>Magnoliopsida</taxon>
        <taxon>eudicotyledons</taxon>
        <taxon>Gunneridae</taxon>
        <taxon>Pentapetalae</taxon>
        <taxon>Caryophyllales</taxon>
        <taxon>Nepenthaceae</taxon>
        <taxon>Nepenthes</taxon>
    </lineage>
</organism>
<evidence type="ECO:0000256" key="1">
    <source>
        <dbReference type="SAM" id="Phobius"/>
    </source>
</evidence>
<keyword evidence="1" id="KW-0812">Transmembrane</keyword>
<name>A0AAD3XQ60_NEPGR</name>
<dbReference type="AlphaFoldDB" id="A0AAD3XQ60"/>
<feature type="transmembrane region" description="Helical" evidence="1">
    <location>
        <begin position="93"/>
        <end position="113"/>
    </location>
</feature>
<keyword evidence="1" id="KW-1133">Transmembrane helix</keyword>
<sequence>MRRELRNEEGGKMVSDDLEAALARFFSFFNAVVFHMTSTPLILLLSSLSTVSAPCPMIRTDHLTTAILIVLLQDLPPPRSISDDKVSSLFHSISSFIALLSMFLTTFSCYILISWRSSYFLYSLTLSSFFTLLFQRNSRFCYSASYFALSFAILG</sequence>
<keyword evidence="1" id="KW-0472">Membrane</keyword>
<gene>
    <name evidence="2" type="ORF">Nepgr_014470</name>
</gene>
<comment type="caution">
    <text evidence="2">The sequence shown here is derived from an EMBL/GenBank/DDBJ whole genome shotgun (WGS) entry which is preliminary data.</text>
</comment>
<keyword evidence="3" id="KW-1185">Reference proteome</keyword>
<protein>
    <submittedName>
        <fullName evidence="2">Uncharacterized protein</fullName>
    </submittedName>
</protein>
<feature type="transmembrane region" description="Helical" evidence="1">
    <location>
        <begin position="21"/>
        <end position="45"/>
    </location>
</feature>